<evidence type="ECO:0000256" key="5">
    <source>
        <dbReference type="ARBA" id="ARBA00023186"/>
    </source>
</evidence>
<keyword evidence="7" id="KW-0969">Cilium</keyword>
<keyword evidence="6" id="KW-0175">Coiled coil</keyword>
<evidence type="ECO:0000313" key="7">
    <source>
        <dbReference type="EMBL" id="SFH51544.1"/>
    </source>
</evidence>
<dbReference type="GO" id="GO:0071973">
    <property type="term" value="P:bacterial-type flagellum-dependent cell motility"/>
    <property type="evidence" value="ECO:0007669"/>
    <property type="project" value="TreeGrafter"/>
</dbReference>
<feature type="coiled-coil region" evidence="6">
    <location>
        <begin position="34"/>
        <end position="68"/>
    </location>
</feature>
<dbReference type="EMBL" id="FOQE01000001">
    <property type="protein sequence ID" value="SFH51544.1"/>
    <property type="molecule type" value="Genomic_DNA"/>
</dbReference>
<gene>
    <name evidence="7" type="ORF">SAMN04489868_10171</name>
</gene>
<reference evidence="7 8" key="1">
    <citation type="submission" date="2016-10" db="EMBL/GenBank/DDBJ databases">
        <authorList>
            <person name="de Groot N.N."/>
        </authorList>
    </citation>
    <scope>NUCLEOTIDE SEQUENCE [LARGE SCALE GENOMIC DNA]</scope>
    <source>
        <strain evidence="7 8">DSM 27630</strain>
    </source>
</reference>
<dbReference type="SUPFAM" id="SSF101116">
    <property type="entry name" value="Flagellar export chaperone FliS"/>
    <property type="match status" value="1"/>
</dbReference>
<dbReference type="AlphaFoldDB" id="A0A1I3ANB1"/>
<dbReference type="NCBIfam" id="TIGR00208">
    <property type="entry name" value="fliS"/>
    <property type="match status" value="1"/>
</dbReference>
<dbReference type="Gene3D" id="1.20.120.340">
    <property type="entry name" value="Flagellar protein FliS"/>
    <property type="match status" value="1"/>
</dbReference>
<evidence type="ECO:0000256" key="1">
    <source>
        <dbReference type="ARBA" id="ARBA00004514"/>
    </source>
</evidence>
<dbReference type="CDD" id="cd16098">
    <property type="entry name" value="FliS"/>
    <property type="match status" value="1"/>
</dbReference>
<keyword evidence="5" id="KW-0143">Chaperone</keyword>
<dbReference type="GO" id="GO:0005829">
    <property type="term" value="C:cytosol"/>
    <property type="evidence" value="ECO:0007669"/>
    <property type="project" value="UniProtKB-SubCell"/>
</dbReference>
<evidence type="ECO:0000256" key="6">
    <source>
        <dbReference type="SAM" id="Coils"/>
    </source>
</evidence>
<dbReference type="InterPro" id="IPR036584">
    <property type="entry name" value="FliS_sf"/>
</dbReference>
<organism evidence="7 8">
    <name type="scientific">Pisciglobus halotolerans</name>
    <dbReference type="NCBI Taxonomy" id="745365"/>
    <lineage>
        <taxon>Bacteria</taxon>
        <taxon>Bacillati</taxon>
        <taxon>Bacillota</taxon>
        <taxon>Bacilli</taxon>
        <taxon>Lactobacillales</taxon>
        <taxon>Carnobacteriaceae</taxon>
    </lineage>
</organism>
<keyword evidence="8" id="KW-1185">Reference proteome</keyword>
<proteinExistence type="inferred from homology"/>
<keyword evidence="7" id="KW-0282">Flagellum</keyword>
<comment type="subcellular location">
    <subcellularLocation>
        <location evidence="1">Cytoplasm</location>
        <location evidence="1">Cytosol</location>
    </subcellularLocation>
</comment>
<evidence type="ECO:0000256" key="2">
    <source>
        <dbReference type="ARBA" id="ARBA00008787"/>
    </source>
</evidence>
<keyword evidence="4" id="KW-1005">Bacterial flagellum biogenesis</keyword>
<dbReference type="OrthoDB" id="1524959at2"/>
<dbReference type="PIRSF" id="PIRSF039090">
    <property type="entry name" value="Flis"/>
    <property type="match status" value="1"/>
</dbReference>
<sequence>MMQQRQAQHVYKQNQIMTANPKKLIVLLYDGCIKNMKQAELAIHEQQIEQANHALKKAQDIILELQSTLNFEAGGDIAQNLNDIYIYLMDKLIESNIKKDAELVLQSRKLLEDLREAWTEIS</sequence>
<accession>A0A1I3ANB1</accession>
<evidence type="ECO:0000256" key="3">
    <source>
        <dbReference type="ARBA" id="ARBA00022490"/>
    </source>
</evidence>
<dbReference type="RefSeq" id="WP_092090719.1">
    <property type="nucleotide sequence ID" value="NZ_FOQE01000001.1"/>
</dbReference>
<dbReference type="GO" id="GO:0044780">
    <property type="term" value="P:bacterial-type flagellum assembly"/>
    <property type="evidence" value="ECO:0007669"/>
    <property type="project" value="InterPro"/>
</dbReference>
<name>A0A1I3ANB1_9LACT</name>
<evidence type="ECO:0000313" key="8">
    <source>
        <dbReference type="Proteomes" id="UP000198668"/>
    </source>
</evidence>
<dbReference type="Proteomes" id="UP000198668">
    <property type="component" value="Unassembled WGS sequence"/>
</dbReference>
<dbReference type="PANTHER" id="PTHR34773:SF1">
    <property type="entry name" value="FLAGELLAR SECRETION CHAPERONE FLIS"/>
    <property type="match status" value="1"/>
</dbReference>
<dbReference type="Pfam" id="PF02561">
    <property type="entry name" value="FliS"/>
    <property type="match status" value="1"/>
</dbReference>
<keyword evidence="3" id="KW-0963">Cytoplasm</keyword>
<protein>
    <submittedName>
        <fullName evidence="7">Flagellar protein FliS</fullName>
    </submittedName>
</protein>
<evidence type="ECO:0000256" key="4">
    <source>
        <dbReference type="ARBA" id="ARBA00022795"/>
    </source>
</evidence>
<dbReference type="InterPro" id="IPR003713">
    <property type="entry name" value="FliS"/>
</dbReference>
<keyword evidence="7" id="KW-0966">Cell projection</keyword>
<dbReference type="PANTHER" id="PTHR34773">
    <property type="entry name" value="FLAGELLAR SECRETION CHAPERONE FLIS"/>
    <property type="match status" value="1"/>
</dbReference>
<comment type="similarity">
    <text evidence="2">Belongs to the FliS family.</text>
</comment>